<protein>
    <submittedName>
        <fullName evidence="2">Uncharacterized protein</fullName>
    </submittedName>
</protein>
<evidence type="ECO:0000313" key="3">
    <source>
        <dbReference type="Proteomes" id="UP000008743"/>
    </source>
</evidence>
<evidence type="ECO:0000256" key="1">
    <source>
        <dbReference type="SAM" id="Phobius"/>
    </source>
</evidence>
<proteinExistence type="predicted"/>
<gene>
    <name evidence="2" type="ORF">CAOG_010155</name>
</gene>
<keyword evidence="1" id="KW-1133">Transmembrane helix</keyword>
<organism evidence="2 3">
    <name type="scientific">Capsaspora owczarzaki (strain ATCC 30864)</name>
    <dbReference type="NCBI Taxonomy" id="595528"/>
    <lineage>
        <taxon>Eukaryota</taxon>
        <taxon>Filasterea</taxon>
        <taxon>Capsaspora</taxon>
    </lineage>
</organism>
<dbReference type="Proteomes" id="UP000008743">
    <property type="component" value="Unassembled WGS sequence"/>
</dbReference>
<reference evidence="3" key="1">
    <citation type="submission" date="2011-02" db="EMBL/GenBank/DDBJ databases">
        <title>The Genome Sequence of Capsaspora owczarzaki ATCC 30864.</title>
        <authorList>
            <person name="Russ C."/>
            <person name="Cuomo C."/>
            <person name="Burger G."/>
            <person name="Gray M.W."/>
            <person name="Holland P.W.H."/>
            <person name="King N."/>
            <person name="Lang F.B.F."/>
            <person name="Roger A.J."/>
            <person name="Ruiz-Trillo I."/>
            <person name="Young S.K."/>
            <person name="Zeng Q."/>
            <person name="Gargeya S."/>
            <person name="Alvarado L."/>
            <person name="Berlin A."/>
            <person name="Chapman S.B."/>
            <person name="Chen Z."/>
            <person name="Freedman E."/>
            <person name="Gellesch M."/>
            <person name="Goldberg J."/>
            <person name="Griggs A."/>
            <person name="Gujja S."/>
            <person name="Heilman E."/>
            <person name="Heiman D."/>
            <person name="Howarth C."/>
            <person name="Mehta T."/>
            <person name="Neiman D."/>
            <person name="Pearson M."/>
            <person name="Roberts A."/>
            <person name="Saif S."/>
            <person name="Shea T."/>
            <person name="Shenoy N."/>
            <person name="Sisk P."/>
            <person name="Stolte C."/>
            <person name="Sykes S."/>
            <person name="White J."/>
            <person name="Yandava C."/>
            <person name="Haas B."/>
            <person name="Nusbaum C."/>
            <person name="Birren B."/>
        </authorList>
    </citation>
    <scope>NUCLEOTIDE SEQUENCE</scope>
    <source>
        <strain evidence="3">ATCC 30864</strain>
    </source>
</reference>
<keyword evidence="3" id="KW-1185">Reference proteome</keyword>
<keyword evidence="1" id="KW-0812">Transmembrane</keyword>
<sequence length="101" mass="11391">MTSICTIFSELIVHFPLFGVGQHFVGVSELGKLVFGIRLLVFVWMVLERQFVKGLLDLSVCRSARYSEKLVVVLCIKARILVQVLVVGCLLLARAFRLVLR</sequence>
<accession>A0A0D2W0M0</accession>
<dbReference type="EMBL" id="KE346375">
    <property type="protein sequence ID" value="KJE97767.1"/>
    <property type="molecule type" value="Genomic_DNA"/>
</dbReference>
<dbReference type="AlphaFoldDB" id="A0A0D2W0M0"/>
<evidence type="ECO:0000313" key="2">
    <source>
        <dbReference type="EMBL" id="KJE97767.1"/>
    </source>
</evidence>
<name>A0A0D2W0M0_CAPO3</name>
<keyword evidence="1" id="KW-0472">Membrane</keyword>
<dbReference type="InParanoid" id="A0A0D2W0M0"/>
<feature type="transmembrane region" description="Helical" evidence="1">
    <location>
        <begin position="70"/>
        <end position="93"/>
    </location>
</feature>